<dbReference type="AlphaFoldDB" id="A0A0E9SRY5"/>
<proteinExistence type="predicted"/>
<name>A0A0E9SRY5_ANGAN</name>
<accession>A0A0E9SRY5</accession>
<reference evidence="1" key="1">
    <citation type="submission" date="2014-11" db="EMBL/GenBank/DDBJ databases">
        <authorList>
            <person name="Amaro Gonzalez C."/>
        </authorList>
    </citation>
    <scope>NUCLEOTIDE SEQUENCE</scope>
</reference>
<evidence type="ECO:0000313" key="1">
    <source>
        <dbReference type="EMBL" id="JAH44012.1"/>
    </source>
</evidence>
<dbReference type="EMBL" id="GBXM01064565">
    <property type="protein sequence ID" value="JAH44012.1"/>
    <property type="molecule type" value="Transcribed_RNA"/>
</dbReference>
<organism evidence="1">
    <name type="scientific">Anguilla anguilla</name>
    <name type="common">European freshwater eel</name>
    <name type="synonym">Muraena anguilla</name>
    <dbReference type="NCBI Taxonomy" id="7936"/>
    <lineage>
        <taxon>Eukaryota</taxon>
        <taxon>Metazoa</taxon>
        <taxon>Chordata</taxon>
        <taxon>Craniata</taxon>
        <taxon>Vertebrata</taxon>
        <taxon>Euteleostomi</taxon>
        <taxon>Actinopterygii</taxon>
        <taxon>Neopterygii</taxon>
        <taxon>Teleostei</taxon>
        <taxon>Anguilliformes</taxon>
        <taxon>Anguillidae</taxon>
        <taxon>Anguilla</taxon>
    </lineage>
</organism>
<protein>
    <submittedName>
        <fullName evidence="1">Uncharacterized protein</fullName>
    </submittedName>
</protein>
<sequence length="35" mass="3985">MRKCGPLLPECTVWYCVTEYRRGKEREGGGESSCC</sequence>
<reference evidence="1" key="2">
    <citation type="journal article" date="2015" name="Fish Shellfish Immunol.">
        <title>Early steps in the European eel (Anguilla anguilla)-Vibrio vulnificus interaction in the gills: Role of the RtxA13 toxin.</title>
        <authorList>
            <person name="Callol A."/>
            <person name="Pajuelo D."/>
            <person name="Ebbesson L."/>
            <person name="Teles M."/>
            <person name="MacKenzie S."/>
            <person name="Amaro C."/>
        </authorList>
    </citation>
    <scope>NUCLEOTIDE SEQUENCE</scope>
</reference>